<dbReference type="PROSITE" id="PS51233">
    <property type="entry name" value="VWFD"/>
    <property type="match status" value="1"/>
</dbReference>
<name>A0A9Q0DX76_9TELE</name>
<dbReference type="SMART" id="SM00216">
    <property type="entry name" value="VWD"/>
    <property type="match status" value="1"/>
</dbReference>
<dbReference type="Proteomes" id="UP001148018">
    <property type="component" value="Unassembled WGS sequence"/>
</dbReference>
<protein>
    <recommendedName>
        <fullName evidence="4">VWFD domain-containing protein</fullName>
    </recommendedName>
</protein>
<organism evidence="5 6">
    <name type="scientific">Muraenolepis orangiensis</name>
    <name type="common">Patagonian moray cod</name>
    <dbReference type="NCBI Taxonomy" id="630683"/>
    <lineage>
        <taxon>Eukaryota</taxon>
        <taxon>Metazoa</taxon>
        <taxon>Chordata</taxon>
        <taxon>Craniata</taxon>
        <taxon>Vertebrata</taxon>
        <taxon>Euteleostomi</taxon>
        <taxon>Actinopterygii</taxon>
        <taxon>Neopterygii</taxon>
        <taxon>Teleostei</taxon>
        <taxon>Neoteleostei</taxon>
        <taxon>Acanthomorphata</taxon>
        <taxon>Zeiogadaria</taxon>
        <taxon>Gadariae</taxon>
        <taxon>Gadiformes</taxon>
        <taxon>Muraenolepidoidei</taxon>
        <taxon>Muraenolepididae</taxon>
        <taxon>Muraenolepis</taxon>
    </lineage>
</organism>
<keyword evidence="3" id="KW-0732">Signal</keyword>
<keyword evidence="6" id="KW-1185">Reference proteome</keyword>
<dbReference type="PANTHER" id="PTHR11339">
    <property type="entry name" value="EXTRACELLULAR MATRIX GLYCOPROTEIN RELATED"/>
    <property type="match status" value="1"/>
</dbReference>
<evidence type="ECO:0000256" key="1">
    <source>
        <dbReference type="ARBA" id="ARBA00023157"/>
    </source>
</evidence>
<proteinExistence type="predicted"/>
<feature type="chain" id="PRO_5040510496" description="VWFD domain-containing protein" evidence="3">
    <location>
        <begin position="27"/>
        <end position="189"/>
    </location>
</feature>
<dbReference type="GO" id="GO:0031012">
    <property type="term" value="C:extracellular matrix"/>
    <property type="evidence" value="ECO:0007669"/>
    <property type="project" value="TreeGrafter"/>
</dbReference>
<evidence type="ECO:0000259" key="4">
    <source>
        <dbReference type="PROSITE" id="PS51233"/>
    </source>
</evidence>
<evidence type="ECO:0000313" key="5">
    <source>
        <dbReference type="EMBL" id="KAJ3596018.1"/>
    </source>
</evidence>
<dbReference type="GO" id="GO:0005615">
    <property type="term" value="C:extracellular space"/>
    <property type="evidence" value="ECO:0007669"/>
    <property type="project" value="TreeGrafter"/>
</dbReference>
<dbReference type="Pfam" id="PF00094">
    <property type="entry name" value="VWD"/>
    <property type="match status" value="1"/>
</dbReference>
<sequence>MRRSGMPLGLAAVWLTLCCGPLATQSKVRPSHNGRFCSTWGDHHFKTFDGDFFQLPFACNYVLTSQCKAGSYESFNIQLQRQETRGVTSIRKVTMLLDGVLVELANASVRVNDKLITIPFGQYGISIQRKVSYISIEAKLGLVVMWNEDDALWVEIDEKFRKQTCGLCGDFNGIQTFDEFVSDGKTRPV</sequence>
<comment type="caution">
    <text evidence="5">The sequence shown here is derived from an EMBL/GenBank/DDBJ whole genome shotgun (WGS) entry which is preliminary data.</text>
</comment>
<keyword evidence="1" id="KW-1015">Disulfide bond</keyword>
<dbReference type="AlphaFoldDB" id="A0A9Q0DX76"/>
<feature type="domain" description="VWFD" evidence="4">
    <location>
        <begin position="35"/>
        <end position="189"/>
    </location>
</feature>
<reference evidence="5" key="1">
    <citation type="submission" date="2022-07" db="EMBL/GenBank/DDBJ databases">
        <title>Chromosome-level genome of Muraenolepis orangiensis.</title>
        <authorList>
            <person name="Kim J."/>
        </authorList>
    </citation>
    <scope>NUCLEOTIDE SEQUENCE</scope>
    <source>
        <strain evidence="5">KU_S4_2022</strain>
        <tissue evidence="5">Muscle</tissue>
    </source>
</reference>
<keyword evidence="2" id="KW-0325">Glycoprotein</keyword>
<evidence type="ECO:0000256" key="2">
    <source>
        <dbReference type="ARBA" id="ARBA00023180"/>
    </source>
</evidence>
<evidence type="ECO:0000313" key="6">
    <source>
        <dbReference type="Proteomes" id="UP001148018"/>
    </source>
</evidence>
<dbReference type="InterPro" id="IPR001846">
    <property type="entry name" value="VWF_type-D"/>
</dbReference>
<feature type="signal peptide" evidence="3">
    <location>
        <begin position="1"/>
        <end position="26"/>
    </location>
</feature>
<gene>
    <name evidence="5" type="ORF">NHX12_002427</name>
</gene>
<dbReference type="EMBL" id="JANIIK010000110">
    <property type="protein sequence ID" value="KAJ3596018.1"/>
    <property type="molecule type" value="Genomic_DNA"/>
</dbReference>
<evidence type="ECO:0000256" key="3">
    <source>
        <dbReference type="SAM" id="SignalP"/>
    </source>
</evidence>
<dbReference type="PANTHER" id="PTHR11339:SF408">
    <property type="entry name" value="MUCIN-5B"/>
    <property type="match status" value="1"/>
</dbReference>
<dbReference type="OrthoDB" id="160294at2759"/>
<accession>A0A9Q0DX76</accession>
<dbReference type="InterPro" id="IPR050780">
    <property type="entry name" value="Mucin_vWF_Thrombospondin_sf"/>
</dbReference>